<keyword evidence="5 12" id="KW-0443">Lipid metabolism</keyword>
<evidence type="ECO:0000313" key="13">
    <source>
        <dbReference type="EMBL" id="PPK69289.1"/>
    </source>
</evidence>
<evidence type="ECO:0000256" key="8">
    <source>
        <dbReference type="ARBA" id="ARBA00023209"/>
    </source>
</evidence>
<evidence type="ECO:0000256" key="4">
    <source>
        <dbReference type="ARBA" id="ARBA00022793"/>
    </source>
</evidence>
<dbReference type="RefSeq" id="WP_104424332.1">
    <property type="nucleotide sequence ID" value="NZ_PTIY01000010.1"/>
</dbReference>
<protein>
    <recommendedName>
        <fullName evidence="12">Phosphatidylserine decarboxylase proenzyme</fullName>
        <ecNumber evidence="12">4.1.1.65</ecNumber>
    </recommendedName>
    <component>
        <recommendedName>
            <fullName evidence="12">Phosphatidylserine decarboxylase alpha chain</fullName>
        </recommendedName>
    </component>
    <component>
        <recommendedName>
            <fullName evidence="12">Phosphatidylserine decarboxylase beta chain</fullName>
        </recommendedName>
    </component>
</protein>
<keyword evidence="6 12" id="KW-0472">Membrane</keyword>
<keyword evidence="2 12" id="KW-1003">Cell membrane</keyword>
<dbReference type="GO" id="GO:0006646">
    <property type="term" value="P:phosphatidylethanolamine biosynthetic process"/>
    <property type="evidence" value="ECO:0007669"/>
    <property type="project" value="UniProtKB-UniRule"/>
</dbReference>
<gene>
    <name evidence="12" type="primary">psd</name>
    <name evidence="13" type="ORF">B0F88_11075</name>
</gene>
<evidence type="ECO:0000256" key="10">
    <source>
        <dbReference type="ARBA" id="ARBA00023264"/>
    </source>
</evidence>
<keyword evidence="11 12" id="KW-0670">Pyruvate</keyword>
<dbReference type="Pfam" id="PF02666">
    <property type="entry name" value="PS_Dcarbxylase"/>
    <property type="match status" value="1"/>
</dbReference>
<feature type="modified residue" description="Pyruvic acid (Ser); by autocatalysis" evidence="12">
    <location>
        <position position="252"/>
    </location>
</feature>
<feature type="active site" description="Charge relay system; for autoendoproteolytic cleavage activity" evidence="12">
    <location>
        <position position="149"/>
    </location>
</feature>
<dbReference type="AlphaFoldDB" id="A0A2S6GVQ3"/>
<evidence type="ECO:0000256" key="11">
    <source>
        <dbReference type="ARBA" id="ARBA00023317"/>
    </source>
</evidence>
<evidence type="ECO:0000256" key="3">
    <source>
        <dbReference type="ARBA" id="ARBA00022516"/>
    </source>
</evidence>
<dbReference type="GO" id="GO:0004609">
    <property type="term" value="F:phosphatidylserine decarboxylase activity"/>
    <property type="evidence" value="ECO:0007669"/>
    <property type="project" value="UniProtKB-UniRule"/>
</dbReference>
<feature type="active site" description="Charge relay system; for autoendoproteolytic cleavage activity" evidence="12">
    <location>
        <position position="252"/>
    </location>
</feature>
<comment type="pathway">
    <text evidence="1">Lipid metabolism.</text>
</comment>
<evidence type="ECO:0000256" key="9">
    <source>
        <dbReference type="ARBA" id="ARBA00023239"/>
    </source>
</evidence>
<keyword evidence="4 12" id="KW-0210">Decarboxylase</keyword>
<comment type="catalytic activity">
    <reaction evidence="12">
        <text>a 1,2-diacyl-sn-glycero-3-phospho-L-serine + H(+) = a 1,2-diacyl-sn-glycero-3-phosphoethanolamine + CO2</text>
        <dbReference type="Rhea" id="RHEA:20828"/>
        <dbReference type="ChEBI" id="CHEBI:15378"/>
        <dbReference type="ChEBI" id="CHEBI:16526"/>
        <dbReference type="ChEBI" id="CHEBI:57262"/>
        <dbReference type="ChEBI" id="CHEBI:64612"/>
        <dbReference type="EC" id="4.1.1.65"/>
    </reaction>
</comment>
<keyword evidence="8 12" id="KW-0594">Phospholipid biosynthesis</keyword>
<comment type="cofactor">
    <cofactor evidence="12">
        <name>pyruvate</name>
        <dbReference type="ChEBI" id="CHEBI:15361"/>
    </cofactor>
    <text evidence="12">Binds 1 pyruvoyl group covalently per subunit.</text>
</comment>
<feature type="site" description="Cleavage (non-hydrolytic); by autocatalysis" evidence="12">
    <location>
        <begin position="251"/>
        <end position="252"/>
    </location>
</feature>
<dbReference type="InterPro" id="IPR033178">
    <property type="entry name" value="PSD_type1_pro"/>
</dbReference>
<keyword evidence="9 12" id="KW-0456">Lyase</keyword>
<evidence type="ECO:0000256" key="12">
    <source>
        <dbReference type="HAMAP-Rule" id="MF_00662"/>
    </source>
</evidence>
<dbReference type="HAMAP" id="MF_00662">
    <property type="entry name" value="PS_decarb_PSD_B_type1"/>
    <property type="match status" value="1"/>
</dbReference>
<dbReference type="NCBIfam" id="TIGR00163">
    <property type="entry name" value="PS_decarb"/>
    <property type="match status" value="1"/>
</dbReference>
<keyword evidence="14" id="KW-1185">Reference proteome</keyword>
<keyword evidence="7 12" id="KW-0865">Zymogen</keyword>
<sequence>MNFKEALTTLPQYVLPHHALSAMMSKLTHCENKTWKNLFIKQIIRHYGVNMDEALEQDINAYKSFNDFFTRELKPGVRPLSSERNAIVCPADGAVSQAGDITDGQIFQAKGKSFTATDLLGGDEARAEPFNNGVFTTIYLSPKDYHRLHMPLTGTLKEMVHIPGRLFSVNTATTNSVPGLFARNERVAAIFDTEIGPMALILVGAIFVSSVETVWHGVVTPPSVTEVQSWQYGDDAPTLKIGEEMGRFNMGSTIIVLFGKDKAQWDAEFKAGKTVKLGELIGRAVG</sequence>
<dbReference type="GO" id="GO:0005886">
    <property type="term" value="C:plasma membrane"/>
    <property type="evidence" value="ECO:0007669"/>
    <property type="project" value="UniProtKB-SubCell"/>
</dbReference>
<dbReference type="InterPro" id="IPR033177">
    <property type="entry name" value="PSD-B"/>
</dbReference>
<evidence type="ECO:0000256" key="1">
    <source>
        <dbReference type="ARBA" id="ARBA00005189"/>
    </source>
</evidence>
<evidence type="ECO:0000256" key="7">
    <source>
        <dbReference type="ARBA" id="ARBA00023145"/>
    </source>
</evidence>
<feature type="active site" description="Schiff-base intermediate with substrate; via pyruvic acid; for decarboxylase activity" evidence="12">
    <location>
        <position position="252"/>
    </location>
</feature>
<dbReference type="PANTHER" id="PTHR10067">
    <property type="entry name" value="PHOSPHATIDYLSERINE DECARBOXYLASE"/>
    <property type="match status" value="1"/>
</dbReference>
<dbReference type="EC" id="4.1.1.65" evidence="12"/>
<dbReference type="OrthoDB" id="9802030at2"/>
<comment type="subcellular location">
    <subcellularLocation>
        <location evidence="12">Cell membrane</location>
        <topology evidence="12">Peripheral membrane protein</topology>
    </subcellularLocation>
</comment>
<comment type="similarity">
    <text evidence="12">Belongs to the phosphatidylserine decarboxylase family. PSD-B subfamily. Prokaryotic type I sub-subfamily.</text>
</comment>
<comment type="subunit">
    <text evidence="12">Heterodimer of a large membrane-associated beta subunit and a small pyruvoyl-containing alpha subunit.</text>
</comment>
<keyword evidence="3 12" id="KW-0444">Lipid biosynthesis</keyword>
<dbReference type="UniPathway" id="UPA00558">
    <property type="reaction ID" value="UER00616"/>
</dbReference>
<comment type="pathway">
    <text evidence="12">Phospholipid metabolism; phosphatidylethanolamine biosynthesis; phosphatidylethanolamine from CDP-diacylglycerol: step 2/2.</text>
</comment>
<accession>A0A2S6GVQ3</accession>
<comment type="PTM">
    <text evidence="12">Is synthesized initially as an inactive proenzyme. Formation of the active enzyme involves a self-maturation process in which the active site pyruvoyl group is generated from an internal serine residue via an autocatalytic post-translational modification. Two non-identical subunits are generated from the proenzyme in this reaction, and the pyruvate is formed at the N-terminus of the alpha chain, which is derived from the carboxyl end of the proenzyme. The autoendoproteolytic cleavage occurs by a canonical serine protease mechanism, in which the side chain hydroxyl group of the serine supplies its oxygen atom to form the C-terminus of the beta chain, while the remainder of the serine residue undergoes an oxidative deamination to produce ammonia and the pyruvoyl prosthetic group on the alpha chain. During this reaction, the Ser that is part of the protease active site of the proenzyme becomes the pyruvoyl prosthetic group, which constitutes an essential element of the active site of the mature decarboxylase.</text>
</comment>
<comment type="caution">
    <text evidence="13">The sequence shown here is derived from an EMBL/GenBank/DDBJ whole genome shotgun (WGS) entry which is preliminary data.</text>
</comment>
<dbReference type="InterPro" id="IPR003817">
    <property type="entry name" value="PS_Dcarbxylase"/>
</dbReference>
<reference evidence="13 14" key="1">
    <citation type="submission" date="2018-02" db="EMBL/GenBank/DDBJ databases">
        <title>Subsurface microbial communities from deep shales in Ohio and West Virginia, USA.</title>
        <authorList>
            <person name="Wrighton K."/>
        </authorList>
    </citation>
    <scope>NUCLEOTIDE SEQUENCE [LARGE SCALE GENOMIC DNA]</scope>
    <source>
        <strain evidence="13 14">OWC-G53F</strain>
    </source>
</reference>
<evidence type="ECO:0000256" key="6">
    <source>
        <dbReference type="ARBA" id="ARBA00023136"/>
    </source>
</evidence>
<feature type="active site" description="Charge relay system; for autoendoproteolytic cleavage activity" evidence="12">
    <location>
        <position position="92"/>
    </location>
</feature>
<evidence type="ECO:0000313" key="14">
    <source>
        <dbReference type="Proteomes" id="UP000238071"/>
    </source>
</evidence>
<organism evidence="13 14">
    <name type="scientific">Methylobacter tundripaludum</name>
    <dbReference type="NCBI Taxonomy" id="173365"/>
    <lineage>
        <taxon>Bacteria</taxon>
        <taxon>Pseudomonadati</taxon>
        <taxon>Pseudomonadota</taxon>
        <taxon>Gammaproteobacteria</taxon>
        <taxon>Methylococcales</taxon>
        <taxon>Methylococcaceae</taxon>
        <taxon>Methylobacter</taxon>
    </lineage>
</organism>
<dbReference type="EMBL" id="PTIY01000010">
    <property type="protein sequence ID" value="PPK69289.1"/>
    <property type="molecule type" value="Genomic_DNA"/>
</dbReference>
<comment type="function">
    <text evidence="12">Catalyzes the formation of phosphatidylethanolamine (PtdEtn) from phosphatidylserine (PtdSer).</text>
</comment>
<feature type="chain" id="PRO_5023426184" description="Phosphatidylserine decarboxylase alpha chain" evidence="12">
    <location>
        <begin position="252"/>
        <end position="286"/>
    </location>
</feature>
<evidence type="ECO:0000256" key="5">
    <source>
        <dbReference type="ARBA" id="ARBA00023098"/>
    </source>
</evidence>
<feature type="chain" id="PRO_5023426183" description="Phosphatidylserine decarboxylase beta chain" evidence="12">
    <location>
        <begin position="1"/>
        <end position="251"/>
    </location>
</feature>
<dbReference type="PANTHER" id="PTHR10067:SF6">
    <property type="entry name" value="PHOSPHATIDYLSERINE DECARBOXYLASE PROENZYME, MITOCHONDRIAL"/>
    <property type="match status" value="1"/>
</dbReference>
<name>A0A2S6GVQ3_9GAMM</name>
<keyword evidence="10 12" id="KW-1208">Phospholipid metabolism</keyword>
<proteinExistence type="inferred from homology"/>
<evidence type="ECO:0000256" key="2">
    <source>
        <dbReference type="ARBA" id="ARBA00022475"/>
    </source>
</evidence>
<dbReference type="Proteomes" id="UP000238071">
    <property type="component" value="Unassembled WGS sequence"/>
</dbReference>